<evidence type="ECO:0000313" key="10">
    <source>
        <dbReference type="Proteomes" id="UP000238083"/>
    </source>
</evidence>
<dbReference type="PROSITE" id="PS51898">
    <property type="entry name" value="TYR_RECOMBINASE"/>
    <property type="match status" value="1"/>
</dbReference>
<dbReference type="InterPro" id="IPR050090">
    <property type="entry name" value="Tyrosine_recombinase_XerCD"/>
</dbReference>
<evidence type="ECO:0000256" key="2">
    <source>
        <dbReference type="ARBA" id="ARBA00022908"/>
    </source>
</evidence>
<evidence type="ECO:0000256" key="5">
    <source>
        <dbReference type="PROSITE-ProRule" id="PRU01248"/>
    </source>
</evidence>
<reference evidence="9 10" key="1">
    <citation type="submission" date="2018-03" db="EMBL/GenBank/DDBJ databases">
        <title>Genomic Encyclopedia of Archaeal and Bacterial Type Strains, Phase II (KMG-II): from individual species to whole genera.</title>
        <authorList>
            <person name="Goeker M."/>
        </authorList>
    </citation>
    <scope>NUCLEOTIDE SEQUENCE [LARGE SCALE GENOMIC DNA]</scope>
    <source>
        <strain evidence="9 10">DSM 19711</strain>
    </source>
</reference>
<dbReference type="SUPFAM" id="SSF56349">
    <property type="entry name" value="DNA breaking-rejoining enzymes"/>
    <property type="match status" value="1"/>
</dbReference>
<evidence type="ECO:0000256" key="4">
    <source>
        <dbReference type="ARBA" id="ARBA00023172"/>
    </source>
</evidence>
<evidence type="ECO:0000259" key="8">
    <source>
        <dbReference type="PROSITE" id="PS51900"/>
    </source>
</evidence>
<dbReference type="CDD" id="cd01189">
    <property type="entry name" value="INT_ICEBs1_C_like"/>
    <property type="match status" value="1"/>
</dbReference>
<name>A0A2T0R5Z1_9ACTN</name>
<keyword evidence="4" id="KW-0233">DNA recombination</keyword>
<dbReference type="GO" id="GO:0015074">
    <property type="term" value="P:DNA integration"/>
    <property type="evidence" value="ECO:0007669"/>
    <property type="project" value="UniProtKB-KW"/>
</dbReference>
<dbReference type="AlphaFoldDB" id="A0A2T0R5Z1"/>
<dbReference type="Pfam" id="PF00589">
    <property type="entry name" value="Phage_integrase"/>
    <property type="match status" value="1"/>
</dbReference>
<dbReference type="InterPro" id="IPR011010">
    <property type="entry name" value="DNA_brk_join_enz"/>
</dbReference>
<protein>
    <submittedName>
        <fullName evidence="9">Site-specific recombinase XerC</fullName>
    </submittedName>
</protein>
<dbReference type="Gene3D" id="1.10.443.10">
    <property type="entry name" value="Intergrase catalytic core"/>
    <property type="match status" value="1"/>
</dbReference>
<dbReference type="InterPro" id="IPR004107">
    <property type="entry name" value="Integrase_SAM-like_N"/>
</dbReference>
<dbReference type="Pfam" id="PF14659">
    <property type="entry name" value="Phage_int_SAM_3"/>
    <property type="match status" value="1"/>
</dbReference>
<keyword evidence="10" id="KW-1185">Reference proteome</keyword>
<dbReference type="EMBL" id="PVZF01000003">
    <property type="protein sequence ID" value="PRY16572.1"/>
    <property type="molecule type" value="Genomic_DNA"/>
</dbReference>
<dbReference type="GO" id="GO:0003677">
    <property type="term" value="F:DNA binding"/>
    <property type="evidence" value="ECO:0007669"/>
    <property type="project" value="UniProtKB-UniRule"/>
</dbReference>
<dbReference type="GO" id="GO:0006310">
    <property type="term" value="P:DNA recombination"/>
    <property type="evidence" value="ECO:0007669"/>
    <property type="project" value="UniProtKB-KW"/>
</dbReference>
<keyword evidence="3 5" id="KW-0238">DNA-binding</keyword>
<evidence type="ECO:0000259" key="7">
    <source>
        <dbReference type="PROSITE" id="PS51898"/>
    </source>
</evidence>
<dbReference type="PANTHER" id="PTHR30349">
    <property type="entry name" value="PHAGE INTEGRASE-RELATED"/>
    <property type="match status" value="1"/>
</dbReference>
<feature type="domain" description="Core-binding (CB)" evidence="8">
    <location>
        <begin position="60"/>
        <end position="141"/>
    </location>
</feature>
<dbReference type="OrthoDB" id="1822491at2"/>
<proteinExistence type="inferred from homology"/>
<comment type="similarity">
    <text evidence="1">Belongs to the 'phage' integrase family.</text>
</comment>
<dbReference type="InterPro" id="IPR044068">
    <property type="entry name" value="CB"/>
</dbReference>
<comment type="caution">
    <text evidence="9">The sequence shown here is derived from an EMBL/GenBank/DDBJ whole genome shotgun (WGS) entry which is preliminary data.</text>
</comment>
<dbReference type="InterPro" id="IPR010998">
    <property type="entry name" value="Integrase_recombinase_N"/>
</dbReference>
<evidence type="ECO:0000256" key="6">
    <source>
        <dbReference type="SAM" id="MobiDB-lite"/>
    </source>
</evidence>
<gene>
    <name evidence="9" type="ORF">CLV37_1031</name>
</gene>
<dbReference type="PROSITE" id="PS51900">
    <property type="entry name" value="CB"/>
    <property type="match status" value="1"/>
</dbReference>
<dbReference type="PANTHER" id="PTHR30349:SF64">
    <property type="entry name" value="PROPHAGE INTEGRASE INTD-RELATED"/>
    <property type="match status" value="1"/>
</dbReference>
<feature type="domain" description="Tyr recombinase" evidence="7">
    <location>
        <begin position="165"/>
        <end position="358"/>
    </location>
</feature>
<accession>A0A2T0R5Z1</accession>
<evidence type="ECO:0000256" key="3">
    <source>
        <dbReference type="ARBA" id="ARBA00023125"/>
    </source>
</evidence>
<keyword evidence="2" id="KW-0229">DNA integration</keyword>
<dbReference type="InterPro" id="IPR013762">
    <property type="entry name" value="Integrase-like_cat_sf"/>
</dbReference>
<feature type="region of interest" description="Disordered" evidence="6">
    <location>
        <begin position="367"/>
        <end position="395"/>
    </location>
</feature>
<sequence length="395" mass="43719">MAHARRPGGGRKGWLGAYRKADGREATKLWPTKKEATTWANEQERLLLRGEWLDPKSGKVTVGEYADEWLDSKLHIKQTTRENYRNALDKRIIPTWGAVPLSGVTHEGVSSWVSRMHKGGSAASTIRESFVVLSGVLDLAVRRQRIPNNPAKGVSLPSLPPLVNSDRRFLTAEQVWRIADHISAERDRLPFLVLTFTGLRVGELAGLRVRDFDQLKREVRVSRQIINRGGQQRVETPKTASSNRTVPVPPFLVALLTADLAGKGPDDPLVPAPRGGILRTENWRKRVFDPAVRAAEVAVQVPGDTVRLHDLRHTFASLHIQAGTPPKQLSEMMGHSSIGVTLNRYSHLYPGDLHRFADALETAAAAARRPRAEQSQNEPATAGDRLTVVKDPKAV</sequence>
<evidence type="ECO:0000256" key="1">
    <source>
        <dbReference type="ARBA" id="ARBA00008857"/>
    </source>
</evidence>
<organism evidence="9 10">
    <name type="scientific">Kineococcus rhizosphaerae</name>
    <dbReference type="NCBI Taxonomy" id="559628"/>
    <lineage>
        <taxon>Bacteria</taxon>
        <taxon>Bacillati</taxon>
        <taxon>Actinomycetota</taxon>
        <taxon>Actinomycetes</taxon>
        <taxon>Kineosporiales</taxon>
        <taxon>Kineosporiaceae</taxon>
        <taxon>Kineococcus</taxon>
    </lineage>
</organism>
<dbReference type="Proteomes" id="UP000238083">
    <property type="component" value="Unassembled WGS sequence"/>
</dbReference>
<dbReference type="Gene3D" id="1.10.150.130">
    <property type="match status" value="1"/>
</dbReference>
<evidence type="ECO:0000313" key="9">
    <source>
        <dbReference type="EMBL" id="PRY16572.1"/>
    </source>
</evidence>
<dbReference type="InterPro" id="IPR002104">
    <property type="entry name" value="Integrase_catalytic"/>
</dbReference>